<name>A0A0Z8GUU9_STRSU</name>
<dbReference type="RefSeq" id="WP_043026015.1">
    <property type="nucleotide sequence ID" value="NZ_CEDT01000033.1"/>
</dbReference>
<accession>A0A0Z8GUU9</accession>
<dbReference type="Gene3D" id="3.40.50.10140">
    <property type="entry name" value="Toll/interleukin-1 receptor homology (TIR) domain"/>
    <property type="match status" value="1"/>
</dbReference>
<reference evidence="1 2" key="1">
    <citation type="submission" date="2020-12" db="EMBL/GenBank/DDBJ databases">
        <title>Nonconservative transfer and diversity of a new family of integrative and conjugative elements associated with antibiotic resistance in zoonotic pathogen Streptococcus suis.</title>
        <authorList>
            <person name="Huang J."/>
        </authorList>
    </citation>
    <scope>NUCLEOTIDE SEQUENCE [LARGE SCALE GENOMIC DNA]</scope>
    <source>
        <strain evidence="1 2">YZDH1</strain>
    </source>
</reference>
<dbReference type="GO" id="GO:0007165">
    <property type="term" value="P:signal transduction"/>
    <property type="evidence" value="ECO:0007669"/>
    <property type="project" value="InterPro"/>
</dbReference>
<dbReference type="Pfam" id="PF13676">
    <property type="entry name" value="TIR_2"/>
    <property type="match status" value="1"/>
</dbReference>
<dbReference type="InterPro" id="IPR035897">
    <property type="entry name" value="Toll_tir_struct_dom_sf"/>
</dbReference>
<dbReference type="EMBL" id="CP065430">
    <property type="protein sequence ID" value="QPO26274.1"/>
    <property type="molecule type" value="Genomic_DNA"/>
</dbReference>
<gene>
    <name evidence="1" type="ORF">I5V48_09955</name>
</gene>
<organism evidence="1 2">
    <name type="scientific">Streptococcus suis</name>
    <dbReference type="NCBI Taxonomy" id="1307"/>
    <lineage>
        <taxon>Bacteria</taxon>
        <taxon>Bacillati</taxon>
        <taxon>Bacillota</taxon>
        <taxon>Bacilli</taxon>
        <taxon>Lactobacillales</taxon>
        <taxon>Streptococcaceae</taxon>
        <taxon>Streptococcus</taxon>
    </lineage>
</organism>
<evidence type="ECO:0000313" key="2">
    <source>
        <dbReference type="Proteomes" id="UP000594569"/>
    </source>
</evidence>
<dbReference type="AlphaFoldDB" id="A0A0Z8GUU9"/>
<dbReference type="InterPro" id="IPR000157">
    <property type="entry name" value="TIR_dom"/>
</dbReference>
<dbReference type="Proteomes" id="UP000594569">
    <property type="component" value="Chromosome"/>
</dbReference>
<protein>
    <submittedName>
        <fullName evidence="1">Toll/interleukin-1 receptor domain-containing protein</fullName>
    </submittedName>
</protein>
<keyword evidence="1" id="KW-0675">Receptor</keyword>
<proteinExistence type="predicted"/>
<evidence type="ECO:0000313" key="1">
    <source>
        <dbReference type="EMBL" id="QPO26274.1"/>
    </source>
</evidence>
<dbReference type="SUPFAM" id="SSF52200">
    <property type="entry name" value="Toll/Interleukin receptor TIR domain"/>
    <property type="match status" value="1"/>
</dbReference>
<sequence>MIFISYNHNDQQLVDMIARQLELSFGKNNIFYDRWSMQPGDSIIGKMNEGLEQYTTFFYFLSTSSLKSNMVAREWQSALVSSVNSGMKFIPIRLDDCNLPAIMKDLVYIDLYDIGIDEAIYQMKSVVNQESNYKPLEDKENLIATLHKKSDFEIEFEIRATMFTVHEVTFAFACDNEFDDFDIVPLNERMIYTKGVEVFKDLPNGERQYTNALLKTLQRVLTPNTPFEGVMKSKGTPLNFEGILHIISETKINNLQILWK</sequence>